<accession>A0AAU9ZQA7</accession>
<evidence type="ECO:0000313" key="3">
    <source>
        <dbReference type="Proteomes" id="UP001152836"/>
    </source>
</evidence>
<dbReference type="Proteomes" id="UP001152836">
    <property type="component" value="Unassembled WGS sequence"/>
</dbReference>
<organism evidence="2 3">
    <name type="scientific">Phodopus roborovskii</name>
    <name type="common">Roborovski's desert hamster</name>
    <name type="synonym">Cricetulus roborovskii</name>
    <dbReference type="NCBI Taxonomy" id="109678"/>
    <lineage>
        <taxon>Eukaryota</taxon>
        <taxon>Metazoa</taxon>
        <taxon>Chordata</taxon>
        <taxon>Craniata</taxon>
        <taxon>Vertebrata</taxon>
        <taxon>Euteleostomi</taxon>
        <taxon>Mammalia</taxon>
        <taxon>Eutheria</taxon>
        <taxon>Euarchontoglires</taxon>
        <taxon>Glires</taxon>
        <taxon>Rodentia</taxon>
        <taxon>Myomorpha</taxon>
        <taxon>Muroidea</taxon>
        <taxon>Cricetidae</taxon>
        <taxon>Cricetinae</taxon>
        <taxon>Phodopus</taxon>
    </lineage>
</organism>
<dbReference type="InterPro" id="IPR003131">
    <property type="entry name" value="T1-type_BTB"/>
</dbReference>
<reference evidence="2" key="1">
    <citation type="submission" date="2022-06" db="EMBL/GenBank/DDBJ databases">
        <authorList>
            <person name="Andreotti S."/>
            <person name="Wyler E."/>
        </authorList>
    </citation>
    <scope>NUCLEOTIDE SEQUENCE</scope>
</reference>
<sequence length="175" mass="19559">MVCSLYEKRGSVNGQDLVTLNVGGKIQQDSTVKQFPTSRLVGMLDGRDQEFKTIDGQIFVDRDEALFSFILDFLKNHELLMFGSCSKTIELLSRRVRMTSLPLLPQRPSHHDLLSQCGPIENPTGVRLVSERIKSPQVLGGNKTPKPETITIPASSQNDTVRDGKHVHQSELYLV</sequence>
<comment type="caution">
    <text evidence="2">The sequence shown here is derived from an EMBL/GenBank/DDBJ whole genome shotgun (WGS) entry which is preliminary data.</text>
</comment>
<evidence type="ECO:0000313" key="2">
    <source>
        <dbReference type="EMBL" id="CAH6828922.1"/>
    </source>
</evidence>
<evidence type="ECO:0000259" key="1">
    <source>
        <dbReference type="Pfam" id="PF02214"/>
    </source>
</evidence>
<dbReference type="GO" id="GO:0051260">
    <property type="term" value="P:protein homooligomerization"/>
    <property type="evidence" value="ECO:0007669"/>
    <property type="project" value="InterPro"/>
</dbReference>
<dbReference type="AlphaFoldDB" id="A0AAU9ZQA7"/>
<proteinExistence type="predicted"/>
<dbReference type="InterPro" id="IPR011333">
    <property type="entry name" value="SKP1/BTB/POZ_sf"/>
</dbReference>
<dbReference type="Pfam" id="PF02214">
    <property type="entry name" value="BTB_2"/>
    <property type="match status" value="1"/>
</dbReference>
<dbReference type="Gene3D" id="3.30.710.10">
    <property type="entry name" value="Potassium Channel Kv1.1, Chain A"/>
    <property type="match status" value="1"/>
</dbReference>
<feature type="domain" description="Potassium channel tetramerisation-type BTB" evidence="1">
    <location>
        <begin position="18"/>
        <end position="80"/>
    </location>
</feature>
<gene>
    <name evidence="2" type="primary">Kcnrg</name>
    <name evidence="2" type="ORF">PHOROB_LOCUS11267</name>
</gene>
<dbReference type="EMBL" id="CALSGD010001495">
    <property type="protein sequence ID" value="CAH6828922.1"/>
    <property type="molecule type" value="Genomic_DNA"/>
</dbReference>
<dbReference type="SUPFAM" id="SSF54695">
    <property type="entry name" value="POZ domain"/>
    <property type="match status" value="1"/>
</dbReference>
<name>A0AAU9ZQA7_PHORO</name>
<keyword evidence="3" id="KW-1185">Reference proteome</keyword>
<protein>
    <submittedName>
        <fullName evidence="2">Kcnrg protein</fullName>
    </submittedName>
</protein>